<name>A0A8S5PZR3_9CAUD</name>
<dbReference type="GO" id="GO:0005886">
    <property type="term" value="C:plasma membrane"/>
    <property type="evidence" value="ECO:0007669"/>
    <property type="project" value="TreeGrafter"/>
</dbReference>
<dbReference type="EMBL" id="BK015540">
    <property type="protein sequence ID" value="DAE11901.1"/>
    <property type="molecule type" value="Genomic_DNA"/>
</dbReference>
<evidence type="ECO:0000313" key="3">
    <source>
        <dbReference type="EMBL" id="DAE11901.1"/>
    </source>
</evidence>
<organism evidence="3">
    <name type="scientific">Myoviridae sp. ctBtT5</name>
    <dbReference type="NCBI Taxonomy" id="2825048"/>
    <lineage>
        <taxon>Viruses</taxon>
        <taxon>Duplodnaviria</taxon>
        <taxon>Heunggongvirae</taxon>
        <taxon>Uroviricota</taxon>
        <taxon>Caudoviricetes</taxon>
    </lineage>
</organism>
<accession>A0A8S5PZR3</accession>
<dbReference type="InterPro" id="IPR002528">
    <property type="entry name" value="MATE_fam"/>
</dbReference>
<feature type="transmembrane region" description="Helical" evidence="2">
    <location>
        <begin position="12"/>
        <end position="33"/>
    </location>
</feature>
<dbReference type="Pfam" id="PF01554">
    <property type="entry name" value="MatE"/>
    <property type="match status" value="1"/>
</dbReference>
<dbReference type="GO" id="GO:0042910">
    <property type="term" value="F:xenobiotic transmembrane transporter activity"/>
    <property type="evidence" value="ECO:0007669"/>
    <property type="project" value="InterPro"/>
</dbReference>
<protein>
    <submittedName>
        <fullName evidence="3">Uncharacterized protein</fullName>
    </submittedName>
</protein>
<dbReference type="GO" id="GO:0015297">
    <property type="term" value="F:antiporter activity"/>
    <property type="evidence" value="ECO:0007669"/>
    <property type="project" value="InterPro"/>
</dbReference>
<keyword evidence="2" id="KW-0812">Transmembrane</keyword>
<dbReference type="InterPro" id="IPR050222">
    <property type="entry name" value="MATE_MdtK"/>
</dbReference>
<proteinExistence type="predicted"/>
<evidence type="ECO:0000256" key="1">
    <source>
        <dbReference type="ARBA" id="ARBA00022448"/>
    </source>
</evidence>
<keyword evidence="2" id="KW-0472">Membrane</keyword>
<feature type="transmembrane region" description="Helical" evidence="2">
    <location>
        <begin position="53"/>
        <end position="78"/>
    </location>
</feature>
<reference evidence="3" key="1">
    <citation type="journal article" date="2021" name="Proc. Natl. Acad. Sci. U.S.A.">
        <title>A Catalog of Tens of Thousands of Viruses from Human Metagenomes Reveals Hidden Associations with Chronic Diseases.</title>
        <authorList>
            <person name="Tisza M.J."/>
            <person name="Buck C.B."/>
        </authorList>
    </citation>
    <scope>NUCLEOTIDE SEQUENCE</scope>
    <source>
        <strain evidence="3">CtBtT5</strain>
    </source>
</reference>
<evidence type="ECO:0000256" key="2">
    <source>
        <dbReference type="SAM" id="Phobius"/>
    </source>
</evidence>
<dbReference type="PANTHER" id="PTHR43298">
    <property type="entry name" value="MULTIDRUG RESISTANCE PROTEIN NORM-RELATED"/>
    <property type="match status" value="1"/>
</dbReference>
<keyword evidence="2" id="KW-1133">Transmembrane helix</keyword>
<dbReference type="PANTHER" id="PTHR43298:SF2">
    <property type="entry name" value="FMN_FAD EXPORTER YEEO-RELATED"/>
    <property type="match status" value="1"/>
</dbReference>
<keyword evidence="1" id="KW-0813">Transport</keyword>
<sequence>MIANAAYGAGANVFQLLFIPTLGLSMATSTMVAQNIGARQLDRAQQIAYKSSLIAFLILESAGVLVFIFAPELIGIFIDAQKEPEVIKI</sequence>